<dbReference type="AlphaFoldDB" id="A0A9P6J3J4"/>
<evidence type="ECO:0000313" key="3">
    <source>
        <dbReference type="Proteomes" id="UP000738359"/>
    </source>
</evidence>
<sequence length="613" mass="69922">MSARVCMQETSTDLPGLLRLPPELLSCVVQFLVRADDFQDYLSLSRTCKDLYATLWTDSADMWKIVWKTLYDDTPEVADQTENENLHSALYKESIKSRMRTLQLTRGIATKLGQTTRPSEQDDPDLYQGGYKKQQRKKTRKQAYALSPGAYLKTMTALVNLAHGLGDKNAHWIQIATTSEFWAHAIHLWFSKSTVGGGPLRACHEYHEPATLCKLFDILAKVATTVPVIPSWFNQGIKAISIKPIPLIPPFRSRSGYLQQRVHQERSQRTKGYVMSGRWTGYYAYQIFVPHVNAVLMDDEDDVVSDYDSDGDDSAAYESDDLELDEERPLRSGITRGQEYAVRGLKVDRRMIVDLVDGTMDWLEPYELLVGRAAASQDPKRSEPLYLSSDIDARVLAATDKSFLRRVESREFLADEDDLDDRSNWGHQRVFSGRGQDAIGEFGIRGIVSEQTGLVRMIKTYFSASQLEVVRGMQFFEFGNQPHQLPPHPRTVLLRWSYRGHVDPDGEGPGILGLWYDNEVYTPGTLVYEVNLSVPREKVEEYIDWLRGFTKAYGLHWLSEEGNNKTYITVHYVIESQAHLEAYLEKEQPAVAAAEQERFEFLVTSRRTLSVVF</sequence>
<organism evidence="2 3">
    <name type="scientific">Mortierella alpina</name>
    <name type="common">Oleaginous fungus</name>
    <name type="synonym">Mortierella renispora</name>
    <dbReference type="NCBI Taxonomy" id="64518"/>
    <lineage>
        <taxon>Eukaryota</taxon>
        <taxon>Fungi</taxon>
        <taxon>Fungi incertae sedis</taxon>
        <taxon>Mucoromycota</taxon>
        <taxon>Mortierellomycotina</taxon>
        <taxon>Mortierellomycetes</taxon>
        <taxon>Mortierellales</taxon>
        <taxon>Mortierellaceae</taxon>
        <taxon>Mortierella</taxon>
    </lineage>
</organism>
<protein>
    <recommendedName>
        <fullName evidence="4">F-box domain-containing protein</fullName>
    </recommendedName>
</protein>
<dbReference type="CDD" id="cd09917">
    <property type="entry name" value="F-box_SF"/>
    <property type="match status" value="1"/>
</dbReference>
<dbReference type="Proteomes" id="UP000738359">
    <property type="component" value="Unassembled WGS sequence"/>
</dbReference>
<proteinExistence type="predicted"/>
<feature type="region of interest" description="Disordered" evidence="1">
    <location>
        <begin position="110"/>
        <end position="138"/>
    </location>
</feature>
<evidence type="ECO:0008006" key="4">
    <source>
        <dbReference type="Google" id="ProtNLM"/>
    </source>
</evidence>
<gene>
    <name evidence="2" type="ORF">BGZ70_009915</name>
</gene>
<evidence type="ECO:0000313" key="2">
    <source>
        <dbReference type="EMBL" id="KAF9956383.1"/>
    </source>
</evidence>
<dbReference type="OrthoDB" id="2370145at2759"/>
<dbReference type="EMBL" id="JAAAHY010000844">
    <property type="protein sequence ID" value="KAF9956383.1"/>
    <property type="molecule type" value="Genomic_DNA"/>
</dbReference>
<name>A0A9P6J3J4_MORAP</name>
<accession>A0A9P6J3J4</accession>
<reference evidence="2" key="1">
    <citation type="journal article" date="2020" name="Fungal Divers.">
        <title>Resolving the Mortierellaceae phylogeny through synthesis of multi-gene phylogenetics and phylogenomics.</title>
        <authorList>
            <person name="Vandepol N."/>
            <person name="Liber J."/>
            <person name="Desiro A."/>
            <person name="Na H."/>
            <person name="Kennedy M."/>
            <person name="Barry K."/>
            <person name="Grigoriev I.V."/>
            <person name="Miller A.N."/>
            <person name="O'Donnell K."/>
            <person name="Stajich J.E."/>
            <person name="Bonito G."/>
        </authorList>
    </citation>
    <scope>NUCLEOTIDE SEQUENCE</scope>
    <source>
        <strain evidence="2">CK1249</strain>
    </source>
</reference>
<comment type="caution">
    <text evidence="2">The sequence shown here is derived from an EMBL/GenBank/DDBJ whole genome shotgun (WGS) entry which is preliminary data.</text>
</comment>
<keyword evidence="3" id="KW-1185">Reference proteome</keyword>
<evidence type="ECO:0000256" key="1">
    <source>
        <dbReference type="SAM" id="MobiDB-lite"/>
    </source>
</evidence>